<organism evidence="1 2">
    <name type="scientific">Virgibacillus litoralis</name>
    <dbReference type="NCBI Taxonomy" id="578221"/>
    <lineage>
        <taxon>Bacteria</taxon>
        <taxon>Bacillati</taxon>
        <taxon>Bacillota</taxon>
        <taxon>Bacilli</taxon>
        <taxon>Bacillales</taxon>
        <taxon>Bacillaceae</taxon>
        <taxon>Virgibacillus</taxon>
    </lineage>
</organism>
<keyword evidence="2" id="KW-1185">Reference proteome</keyword>
<dbReference type="Proteomes" id="UP001519328">
    <property type="component" value="Unassembled WGS sequence"/>
</dbReference>
<gene>
    <name evidence="1" type="ORF">J2Z82_002512</name>
</gene>
<name>A0ABS4HFD5_9BACI</name>
<evidence type="ECO:0000313" key="2">
    <source>
        <dbReference type="Proteomes" id="UP001519328"/>
    </source>
</evidence>
<reference evidence="1 2" key="1">
    <citation type="submission" date="2021-03" db="EMBL/GenBank/DDBJ databases">
        <title>Genomic Encyclopedia of Type Strains, Phase IV (KMG-IV): sequencing the most valuable type-strain genomes for metagenomic binning, comparative biology and taxonomic classification.</title>
        <authorList>
            <person name="Goeker M."/>
        </authorList>
    </citation>
    <scope>NUCLEOTIDE SEQUENCE [LARGE SCALE GENOMIC DNA]</scope>
    <source>
        <strain evidence="1 2">DSM 21085</strain>
    </source>
</reference>
<evidence type="ECO:0000313" key="1">
    <source>
        <dbReference type="EMBL" id="MBP1949573.1"/>
    </source>
</evidence>
<comment type="caution">
    <text evidence="1">The sequence shown here is derived from an EMBL/GenBank/DDBJ whole genome shotgun (WGS) entry which is preliminary data.</text>
</comment>
<dbReference type="InterPro" id="IPR019615">
    <property type="entry name" value="DUF2487"/>
</dbReference>
<accession>A0ABS4HFD5</accession>
<proteinExistence type="predicted"/>
<dbReference type="EMBL" id="JAGGKK010000013">
    <property type="protein sequence ID" value="MBP1949573.1"/>
    <property type="molecule type" value="Genomic_DNA"/>
</dbReference>
<evidence type="ECO:0008006" key="3">
    <source>
        <dbReference type="Google" id="ProtNLM"/>
    </source>
</evidence>
<protein>
    <recommendedName>
        <fullName evidence="3">DUF2487 family protein</fullName>
    </recommendedName>
</protein>
<dbReference type="Pfam" id="PF10673">
    <property type="entry name" value="DUF2487"/>
    <property type="match status" value="1"/>
</dbReference>
<dbReference type="RefSeq" id="WP_209481065.1">
    <property type="nucleotide sequence ID" value="NZ_JAGGKK010000013.1"/>
</dbReference>
<sequence>MKWKKSDLHQYVNAKEYVDTIIVPLIPFQLSNDSVLEKDAFQREVLVAFSYDLEKELTGRVLLTPNYNYLKSSNKEQEIVRINSWIDDIEQQPFNHIFYVTFDSAWKKNEQGMHGTLLWLPGVTDGTLQSNEMHSIIRSNVEQVSELIRSYWKG</sequence>